<dbReference type="Proteomes" id="UP001245370">
    <property type="component" value="Unassembled WGS sequence"/>
</dbReference>
<protein>
    <submittedName>
        <fullName evidence="1">Uncharacterized protein</fullName>
    </submittedName>
</protein>
<dbReference type="AlphaFoldDB" id="A0A9W6FM79"/>
<keyword evidence="4" id="KW-1185">Reference proteome</keyword>
<dbReference type="RefSeq" id="WP_281810105.1">
    <property type="nucleotide sequence ID" value="NZ_BSDO01000022.1"/>
</dbReference>
<dbReference type="Proteomes" id="UP001144397">
    <property type="component" value="Unassembled WGS sequence"/>
</dbReference>
<gene>
    <name evidence="2" type="ORF">GGQ86_000394</name>
    <name evidence="1" type="ORF">XFLAVUS301_52930</name>
</gene>
<evidence type="ECO:0000313" key="1">
    <source>
        <dbReference type="EMBL" id="GLI25619.1"/>
    </source>
</evidence>
<evidence type="ECO:0000313" key="2">
    <source>
        <dbReference type="EMBL" id="MDR6331947.1"/>
    </source>
</evidence>
<dbReference type="EMBL" id="JAVDPY010000001">
    <property type="protein sequence ID" value="MDR6331947.1"/>
    <property type="molecule type" value="Genomic_DNA"/>
</dbReference>
<reference evidence="2 4" key="2">
    <citation type="submission" date="2023-07" db="EMBL/GenBank/DDBJ databases">
        <title>Genomic Encyclopedia of Type Strains, Phase IV (KMG-IV): sequencing the most valuable type-strain genomes for metagenomic binning, comparative biology and taxonomic classification.</title>
        <authorList>
            <person name="Goeker M."/>
        </authorList>
    </citation>
    <scope>NUCLEOTIDE SEQUENCE [LARGE SCALE GENOMIC DNA]</scope>
    <source>
        <strain evidence="2 4">DSM 338</strain>
    </source>
</reference>
<dbReference type="EMBL" id="BSDO01000022">
    <property type="protein sequence ID" value="GLI25619.1"/>
    <property type="molecule type" value="Genomic_DNA"/>
</dbReference>
<evidence type="ECO:0000313" key="4">
    <source>
        <dbReference type="Proteomes" id="UP001245370"/>
    </source>
</evidence>
<dbReference type="GeneID" id="95766065"/>
<sequence length="236" mass="25825">MFGVSTPAAPLHIAHRIVAAQGRLGVEPAVTSDLRSELQETHKRWVLWLEQKLGLSKSKISTSAGMSDTTLSRIFHEDYFSPLSQTSVLKVRKRFNVPGPDEFETTGFGEAEQLRYDAKSEPELAAIIKAMQAGRNAVEPWRLRTRALELIGCMAGDIVMVDLNGTPAPGDAVCAQIYDWNGGSAETVFRVFEAPFLVAASLEASLRKPLLVDDTRVVIKGVVVGSFRPGRYGTPR</sequence>
<evidence type="ECO:0000313" key="3">
    <source>
        <dbReference type="Proteomes" id="UP001144397"/>
    </source>
</evidence>
<accession>A0A9W6FM79</accession>
<reference evidence="1" key="1">
    <citation type="submission" date="2022-12" db="EMBL/GenBank/DDBJ databases">
        <title>Reference genome sequencing for broad-spectrum identification of bacterial and archaeal isolates by mass spectrometry.</title>
        <authorList>
            <person name="Sekiguchi Y."/>
            <person name="Tourlousse D.M."/>
        </authorList>
    </citation>
    <scope>NUCLEOTIDE SEQUENCE</scope>
    <source>
        <strain evidence="1">301</strain>
    </source>
</reference>
<proteinExistence type="predicted"/>
<comment type="caution">
    <text evidence="1">The sequence shown here is derived from an EMBL/GenBank/DDBJ whole genome shotgun (WGS) entry which is preliminary data.</text>
</comment>
<name>A0A9W6FM79_XANFL</name>
<organism evidence="1 3">
    <name type="scientific">Xanthobacter flavus</name>
    <dbReference type="NCBI Taxonomy" id="281"/>
    <lineage>
        <taxon>Bacteria</taxon>
        <taxon>Pseudomonadati</taxon>
        <taxon>Pseudomonadota</taxon>
        <taxon>Alphaproteobacteria</taxon>
        <taxon>Hyphomicrobiales</taxon>
        <taxon>Xanthobacteraceae</taxon>
        <taxon>Xanthobacter</taxon>
    </lineage>
</organism>